<reference evidence="1 2" key="1">
    <citation type="submission" date="2023-07" db="EMBL/GenBank/DDBJ databases">
        <title>Genomic Encyclopedia of Type Strains, Phase IV (KMG-IV): sequencing the most valuable type-strain genomes for metagenomic binning, comparative biology and taxonomic classification.</title>
        <authorList>
            <person name="Goeker M."/>
        </authorList>
    </citation>
    <scope>NUCLEOTIDE SEQUENCE [LARGE SCALE GENOMIC DNA]</scope>
    <source>
        <strain evidence="1 2">DSM 15561</strain>
    </source>
</reference>
<accession>A0ABU0LMH5</accession>
<name>A0ABU0LMH5_9HYPH</name>
<proteinExistence type="predicted"/>
<protein>
    <submittedName>
        <fullName evidence="1">Uncharacterized protein</fullName>
    </submittedName>
</protein>
<evidence type="ECO:0000313" key="2">
    <source>
        <dbReference type="Proteomes" id="UP001235094"/>
    </source>
</evidence>
<gene>
    <name evidence="1" type="ORF">QOZ99_000786</name>
</gene>
<dbReference type="RefSeq" id="WP_306888620.1">
    <property type="nucleotide sequence ID" value="NZ_JAUSVR010000002.1"/>
</dbReference>
<keyword evidence="2" id="KW-1185">Reference proteome</keyword>
<comment type="caution">
    <text evidence="1">The sequence shown here is derived from an EMBL/GenBank/DDBJ whole genome shotgun (WGS) entry which is preliminary data.</text>
</comment>
<dbReference type="Proteomes" id="UP001235094">
    <property type="component" value="Unassembled WGS sequence"/>
</dbReference>
<sequence length="72" mass="7667">MTSPDRQIPDPQDESKDLFFEEVAALAERMIAAHGRDFAMGTLVLAARFIAEKKDFSTAGARAGSPAPGLSS</sequence>
<evidence type="ECO:0000313" key="1">
    <source>
        <dbReference type="EMBL" id="MDQ0509905.1"/>
    </source>
</evidence>
<organism evidence="1 2">
    <name type="scientific">Ancylobacter amanitiformis</name>
    <dbReference type="NCBI Taxonomy" id="217069"/>
    <lineage>
        <taxon>Bacteria</taxon>
        <taxon>Pseudomonadati</taxon>
        <taxon>Pseudomonadota</taxon>
        <taxon>Alphaproteobacteria</taxon>
        <taxon>Hyphomicrobiales</taxon>
        <taxon>Xanthobacteraceae</taxon>
        <taxon>Ancylobacter</taxon>
    </lineage>
</organism>
<dbReference type="EMBL" id="JAUSVR010000002">
    <property type="protein sequence ID" value="MDQ0509905.1"/>
    <property type="molecule type" value="Genomic_DNA"/>
</dbReference>